<comment type="subcellular location">
    <subcellularLocation>
        <location evidence="1">Cell membrane</location>
        <topology evidence="1">Single-pass type I membrane protein</topology>
    </subcellularLocation>
</comment>
<evidence type="ECO:0000256" key="6">
    <source>
        <dbReference type="ARBA" id="ARBA00022737"/>
    </source>
</evidence>
<dbReference type="GO" id="GO:0005886">
    <property type="term" value="C:plasma membrane"/>
    <property type="evidence" value="ECO:0007669"/>
    <property type="project" value="UniProtKB-SubCell"/>
</dbReference>
<protein>
    <submittedName>
        <fullName evidence="11">Leucine-rich repeat domain superfamily</fullName>
    </submittedName>
</protein>
<evidence type="ECO:0000256" key="1">
    <source>
        <dbReference type="ARBA" id="ARBA00004251"/>
    </source>
</evidence>
<dbReference type="Proteomes" id="UP000215914">
    <property type="component" value="Unassembled WGS sequence"/>
</dbReference>
<keyword evidence="5" id="KW-0812">Transmembrane</keyword>
<dbReference type="PANTHER" id="PTHR27004:SF439">
    <property type="entry name" value="LEUCINE-RICH REPEAT-CONTAINING N-TERMINAL PLANT-TYPE DOMAIN-CONTAINING PROTEIN"/>
    <property type="match status" value="1"/>
</dbReference>
<dbReference type="Pfam" id="PF00560">
    <property type="entry name" value="LRR_1"/>
    <property type="match status" value="2"/>
</dbReference>
<dbReference type="InterPro" id="IPR032675">
    <property type="entry name" value="LRR_dom_sf"/>
</dbReference>
<keyword evidence="9" id="KW-0675">Receptor</keyword>
<evidence type="ECO:0000256" key="10">
    <source>
        <dbReference type="ARBA" id="ARBA00023180"/>
    </source>
</evidence>
<dbReference type="InterPro" id="IPR001611">
    <property type="entry name" value="Leu-rich_rpt"/>
</dbReference>
<dbReference type="Gene3D" id="3.80.10.10">
    <property type="entry name" value="Ribonuclease Inhibitor"/>
    <property type="match status" value="1"/>
</dbReference>
<reference evidence="11" key="2">
    <citation type="submission" date="2020-06" db="EMBL/GenBank/DDBJ databases">
        <title>Helianthus annuus Genome sequencing and assembly Release 2.</title>
        <authorList>
            <person name="Gouzy J."/>
            <person name="Langlade N."/>
            <person name="Munos S."/>
        </authorList>
    </citation>
    <scope>NUCLEOTIDE SEQUENCE</scope>
    <source>
        <tissue evidence="11">Leaves</tissue>
    </source>
</reference>
<evidence type="ECO:0000256" key="2">
    <source>
        <dbReference type="ARBA" id="ARBA00009592"/>
    </source>
</evidence>
<evidence type="ECO:0000256" key="3">
    <source>
        <dbReference type="ARBA" id="ARBA00022475"/>
    </source>
</evidence>
<comment type="similarity">
    <text evidence="2">Belongs to the RLP family.</text>
</comment>
<evidence type="ECO:0000313" key="11">
    <source>
        <dbReference type="EMBL" id="KAF5814993.1"/>
    </source>
</evidence>
<dbReference type="AlphaFoldDB" id="A0A9K3JGF6"/>
<keyword evidence="3" id="KW-1003">Cell membrane</keyword>
<proteinExistence type="inferred from homology"/>
<name>A0A9K3JGF6_HELAN</name>
<keyword evidence="6" id="KW-0677">Repeat</keyword>
<evidence type="ECO:0000256" key="7">
    <source>
        <dbReference type="ARBA" id="ARBA00022989"/>
    </source>
</evidence>
<accession>A0A9K3JGF6</accession>
<keyword evidence="8" id="KW-0472">Membrane</keyword>
<dbReference type="PANTHER" id="PTHR27004">
    <property type="entry name" value="RECEPTOR-LIKE PROTEIN 12 ISOFORM X1"/>
    <property type="match status" value="1"/>
</dbReference>
<evidence type="ECO:0000256" key="9">
    <source>
        <dbReference type="ARBA" id="ARBA00023170"/>
    </source>
</evidence>
<evidence type="ECO:0000313" key="12">
    <source>
        <dbReference type="Proteomes" id="UP000215914"/>
    </source>
</evidence>
<keyword evidence="4" id="KW-0433">Leucine-rich repeat</keyword>
<evidence type="ECO:0000256" key="4">
    <source>
        <dbReference type="ARBA" id="ARBA00022614"/>
    </source>
</evidence>
<evidence type="ECO:0000256" key="8">
    <source>
        <dbReference type="ARBA" id="ARBA00023136"/>
    </source>
</evidence>
<sequence>MKNVVKKKTKPEYVYIGSMYYSIIVAVKGVDLYIPRLSVDHTIVDLSNNKFEGEIPNTIRYLKYLKVLNLSHNSLTGQIAHALGKI</sequence>
<dbReference type="SUPFAM" id="SSF52058">
    <property type="entry name" value="L domain-like"/>
    <property type="match status" value="1"/>
</dbReference>
<gene>
    <name evidence="11" type="ORF">HanXRQr2_Chr03g0117441</name>
</gene>
<dbReference type="Gramene" id="mRNA:HanXRQr2_Chr03g0117441">
    <property type="protein sequence ID" value="CDS:HanXRQr2_Chr03g0117441.1"/>
    <property type="gene ID" value="HanXRQr2_Chr03g0117441"/>
</dbReference>
<evidence type="ECO:0000256" key="5">
    <source>
        <dbReference type="ARBA" id="ARBA00022692"/>
    </source>
</evidence>
<dbReference type="EMBL" id="MNCJ02000318">
    <property type="protein sequence ID" value="KAF5814993.1"/>
    <property type="molecule type" value="Genomic_DNA"/>
</dbReference>
<keyword evidence="7" id="KW-1133">Transmembrane helix</keyword>
<comment type="caution">
    <text evidence="11">The sequence shown here is derived from an EMBL/GenBank/DDBJ whole genome shotgun (WGS) entry which is preliminary data.</text>
</comment>
<keyword evidence="12" id="KW-1185">Reference proteome</keyword>
<keyword evidence="10" id="KW-0325">Glycoprotein</keyword>
<organism evidence="11 12">
    <name type="scientific">Helianthus annuus</name>
    <name type="common">Common sunflower</name>
    <dbReference type="NCBI Taxonomy" id="4232"/>
    <lineage>
        <taxon>Eukaryota</taxon>
        <taxon>Viridiplantae</taxon>
        <taxon>Streptophyta</taxon>
        <taxon>Embryophyta</taxon>
        <taxon>Tracheophyta</taxon>
        <taxon>Spermatophyta</taxon>
        <taxon>Magnoliopsida</taxon>
        <taxon>eudicotyledons</taxon>
        <taxon>Gunneridae</taxon>
        <taxon>Pentapetalae</taxon>
        <taxon>asterids</taxon>
        <taxon>campanulids</taxon>
        <taxon>Asterales</taxon>
        <taxon>Asteraceae</taxon>
        <taxon>Asteroideae</taxon>
        <taxon>Heliantheae alliance</taxon>
        <taxon>Heliantheae</taxon>
        <taxon>Helianthus</taxon>
    </lineage>
</organism>
<reference evidence="11" key="1">
    <citation type="journal article" date="2017" name="Nature">
        <title>The sunflower genome provides insights into oil metabolism, flowering and Asterid evolution.</title>
        <authorList>
            <person name="Badouin H."/>
            <person name="Gouzy J."/>
            <person name="Grassa C.J."/>
            <person name="Murat F."/>
            <person name="Staton S.E."/>
            <person name="Cottret L."/>
            <person name="Lelandais-Briere C."/>
            <person name="Owens G.L."/>
            <person name="Carrere S."/>
            <person name="Mayjonade B."/>
            <person name="Legrand L."/>
            <person name="Gill N."/>
            <person name="Kane N.C."/>
            <person name="Bowers J.E."/>
            <person name="Hubner S."/>
            <person name="Bellec A."/>
            <person name="Berard A."/>
            <person name="Berges H."/>
            <person name="Blanchet N."/>
            <person name="Boniface M.C."/>
            <person name="Brunel D."/>
            <person name="Catrice O."/>
            <person name="Chaidir N."/>
            <person name="Claudel C."/>
            <person name="Donnadieu C."/>
            <person name="Faraut T."/>
            <person name="Fievet G."/>
            <person name="Helmstetter N."/>
            <person name="King M."/>
            <person name="Knapp S.J."/>
            <person name="Lai Z."/>
            <person name="Le Paslier M.C."/>
            <person name="Lippi Y."/>
            <person name="Lorenzon L."/>
            <person name="Mandel J.R."/>
            <person name="Marage G."/>
            <person name="Marchand G."/>
            <person name="Marquand E."/>
            <person name="Bret-Mestries E."/>
            <person name="Morien E."/>
            <person name="Nambeesan S."/>
            <person name="Nguyen T."/>
            <person name="Pegot-Espagnet P."/>
            <person name="Pouilly N."/>
            <person name="Raftis F."/>
            <person name="Sallet E."/>
            <person name="Schiex T."/>
            <person name="Thomas J."/>
            <person name="Vandecasteele C."/>
            <person name="Vares D."/>
            <person name="Vear F."/>
            <person name="Vautrin S."/>
            <person name="Crespi M."/>
            <person name="Mangin B."/>
            <person name="Burke J.M."/>
            <person name="Salse J."/>
            <person name="Munos S."/>
            <person name="Vincourt P."/>
            <person name="Rieseberg L.H."/>
            <person name="Langlade N.B."/>
        </authorList>
    </citation>
    <scope>NUCLEOTIDE SEQUENCE</scope>
    <source>
        <tissue evidence="11">Leaves</tissue>
    </source>
</reference>